<evidence type="ECO:0000256" key="2">
    <source>
        <dbReference type="ARBA" id="ARBA00009780"/>
    </source>
</evidence>
<sequence length="265" mass="29814">MALSNATSLLSRKEFWGPVTATLDWCEANYQFSRYVAEAANTFSNIFTVSLACYGARQAILESLPSRYLVGYAGFALVGVGSFIFHATLLFEAQLADELPMIYVVTYCCAILCDTQRGFSFRNSNALPLSIAFFLFNILFTWSYMVWRNPIYHQVVFAILMISTAFRTAYLLRDEEIQKRVPGSERSAVARVFTSGAVIFAFGFFVWNMDNIFCNTAIGTYLMLVGNTYLTLCIKDDYHNYALTSACGMTHIARVAKSKMLFTVV</sequence>
<dbReference type="Proteomes" id="UP000092993">
    <property type="component" value="Unassembled WGS sequence"/>
</dbReference>
<proteinExistence type="inferred from homology"/>
<evidence type="ECO:0000256" key="3">
    <source>
        <dbReference type="ARBA" id="ARBA00022692"/>
    </source>
</evidence>
<dbReference type="PANTHER" id="PTHR46187:SF3">
    <property type="entry name" value="ALKALINE CERAMIDASE 3"/>
    <property type="match status" value="1"/>
</dbReference>
<feature type="binding site" evidence="7">
    <location>
        <position position="29"/>
    </location>
    <ligand>
        <name>Ca(2+)</name>
        <dbReference type="ChEBI" id="CHEBI:29108"/>
    </ligand>
</feature>
<keyword evidence="7" id="KW-0479">Metal-binding</keyword>
<organism evidence="10 11">
    <name type="scientific">Grifola frondosa</name>
    <name type="common">Maitake</name>
    <name type="synonym">Polyporus frondosus</name>
    <dbReference type="NCBI Taxonomy" id="5627"/>
    <lineage>
        <taxon>Eukaryota</taxon>
        <taxon>Fungi</taxon>
        <taxon>Dikarya</taxon>
        <taxon>Basidiomycota</taxon>
        <taxon>Agaricomycotina</taxon>
        <taxon>Agaricomycetes</taxon>
        <taxon>Polyporales</taxon>
        <taxon>Grifolaceae</taxon>
        <taxon>Grifola</taxon>
    </lineage>
</organism>
<comment type="caution">
    <text evidence="10">The sequence shown here is derived from an EMBL/GenBank/DDBJ whole genome shotgun (WGS) entry which is preliminary data.</text>
</comment>
<dbReference type="GO" id="GO:0046514">
    <property type="term" value="P:ceramide catabolic process"/>
    <property type="evidence" value="ECO:0007669"/>
    <property type="project" value="TreeGrafter"/>
</dbReference>
<reference evidence="10 11" key="1">
    <citation type="submission" date="2016-03" db="EMBL/GenBank/DDBJ databases">
        <title>Whole genome sequencing of Grifola frondosa 9006-11.</title>
        <authorList>
            <person name="Min B."/>
            <person name="Park H."/>
            <person name="Kim J.-G."/>
            <person name="Cho H."/>
            <person name="Oh Y.-L."/>
            <person name="Kong W.-S."/>
            <person name="Choi I.-G."/>
        </authorList>
    </citation>
    <scope>NUCLEOTIDE SEQUENCE [LARGE SCALE GENOMIC DNA]</scope>
    <source>
        <strain evidence="10 11">9006-11</strain>
    </source>
</reference>
<dbReference type="GO" id="GO:0046513">
    <property type="term" value="P:ceramide biosynthetic process"/>
    <property type="evidence" value="ECO:0007669"/>
    <property type="project" value="TreeGrafter"/>
</dbReference>
<keyword evidence="7" id="KW-0106">Calcium</keyword>
<keyword evidence="3 9" id="KW-0812">Transmembrane</keyword>
<evidence type="ECO:0000256" key="8">
    <source>
        <dbReference type="PIRSR" id="PIRSR608901-2"/>
    </source>
</evidence>
<feature type="binding site" evidence="7">
    <location>
        <position position="38"/>
    </location>
    <ligand>
        <name>Ca(2+)</name>
        <dbReference type="ChEBI" id="CHEBI:29108"/>
    </ligand>
</feature>
<comment type="subcellular location">
    <subcellularLocation>
        <location evidence="1">Membrane</location>
        <topology evidence="1">Multi-pass membrane protein</topology>
    </subcellularLocation>
</comment>
<feature type="binding site" evidence="7">
    <location>
        <position position="27"/>
    </location>
    <ligand>
        <name>Ca(2+)</name>
        <dbReference type="ChEBI" id="CHEBI:29108"/>
    </ligand>
</feature>
<dbReference type="EMBL" id="LUGG01000001">
    <property type="protein sequence ID" value="OBZ80018.1"/>
    <property type="molecule type" value="Genomic_DNA"/>
</dbReference>
<dbReference type="AlphaFoldDB" id="A0A1C7MT63"/>
<feature type="transmembrane region" description="Helical" evidence="9">
    <location>
        <begin position="188"/>
        <end position="207"/>
    </location>
</feature>
<evidence type="ECO:0000313" key="10">
    <source>
        <dbReference type="EMBL" id="OBZ80018.1"/>
    </source>
</evidence>
<dbReference type="InterPro" id="IPR008901">
    <property type="entry name" value="ACER"/>
</dbReference>
<dbReference type="GO" id="GO:0046872">
    <property type="term" value="F:metal ion binding"/>
    <property type="evidence" value="ECO:0007669"/>
    <property type="project" value="UniProtKB-KW"/>
</dbReference>
<keyword evidence="6 9" id="KW-0472">Membrane</keyword>
<dbReference type="PANTHER" id="PTHR46187">
    <property type="entry name" value="ALKALINE CERAMIDASE 3"/>
    <property type="match status" value="1"/>
</dbReference>
<dbReference type="GO" id="GO:0016811">
    <property type="term" value="F:hydrolase activity, acting on carbon-nitrogen (but not peptide) bonds, in linear amides"/>
    <property type="evidence" value="ECO:0007669"/>
    <property type="project" value="InterPro"/>
</dbReference>
<evidence type="ECO:0000256" key="7">
    <source>
        <dbReference type="PIRSR" id="PIRSR608901-1"/>
    </source>
</evidence>
<comment type="cofactor">
    <cofactor evidence="8">
        <name>Zn(2+)</name>
        <dbReference type="ChEBI" id="CHEBI:29105"/>
    </cofactor>
</comment>
<dbReference type="STRING" id="5627.A0A1C7MT63"/>
<keyword evidence="8" id="KW-0862">Zinc</keyword>
<comment type="similarity">
    <text evidence="2">Belongs to the alkaline ceramidase family.</text>
</comment>
<feature type="transmembrane region" description="Helical" evidence="9">
    <location>
        <begin position="68"/>
        <end position="89"/>
    </location>
</feature>
<evidence type="ECO:0000256" key="6">
    <source>
        <dbReference type="ARBA" id="ARBA00023136"/>
    </source>
</evidence>
<feature type="transmembrane region" description="Helical" evidence="9">
    <location>
        <begin position="126"/>
        <end position="145"/>
    </location>
</feature>
<evidence type="ECO:0000256" key="5">
    <source>
        <dbReference type="ARBA" id="ARBA00022989"/>
    </source>
</evidence>
<keyword evidence="5 9" id="KW-1133">Transmembrane helix</keyword>
<evidence type="ECO:0000256" key="9">
    <source>
        <dbReference type="SAM" id="Phobius"/>
    </source>
</evidence>
<evidence type="ECO:0000256" key="1">
    <source>
        <dbReference type="ARBA" id="ARBA00004141"/>
    </source>
</evidence>
<name>A0A1C7MT63_GRIFR</name>
<accession>A0A1C7MT63</accession>
<feature type="binding site" evidence="7">
    <location>
        <position position="24"/>
    </location>
    <ligand>
        <name>Ca(2+)</name>
        <dbReference type="ChEBI" id="CHEBI:29108"/>
    </ligand>
</feature>
<protein>
    <submittedName>
        <fullName evidence="10">Alkaline ceramidase 3</fullName>
    </submittedName>
</protein>
<keyword evidence="4" id="KW-0378">Hydrolase</keyword>
<gene>
    <name evidence="10" type="primary">ACER3</name>
    <name evidence="10" type="ORF">A0H81_01576</name>
</gene>
<feature type="binding site" evidence="7">
    <location>
        <position position="25"/>
    </location>
    <ligand>
        <name>Ca(2+)</name>
        <dbReference type="ChEBI" id="CHEBI:29108"/>
    </ligand>
</feature>
<dbReference type="OMA" id="YVISHYA"/>
<dbReference type="Pfam" id="PF05875">
    <property type="entry name" value="Ceramidase"/>
    <property type="match status" value="1"/>
</dbReference>
<feature type="transmembrane region" description="Helical" evidence="9">
    <location>
        <begin position="151"/>
        <end position="172"/>
    </location>
</feature>
<dbReference type="GO" id="GO:0005789">
    <property type="term" value="C:endoplasmic reticulum membrane"/>
    <property type="evidence" value="ECO:0007669"/>
    <property type="project" value="TreeGrafter"/>
</dbReference>
<evidence type="ECO:0000256" key="4">
    <source>
        <dbReference type="ARBA" id="ARBA00022801"/>
    </source>
</evidence>
<feature type="binding site" evidence="8">
    <location>
        <position position="86"/>
    </location>
    <ligand>
        <name>Zn(2+)</name>
        <dbReference type="ChEBI" id="CHEBI:29105"/>
        <note>catalytic</note>
    </ligand>
</feature>
<dbReference type="OrthoDB" id="187171at2759"/>
<evidence type="ECO:0000313" key="11">
    <source>
        <dbReference type="Proteomes" id="UP000092993"/>
    </source>
</evidence>
<keyword evidence="11" id="KW-1185">Reference proteome</keyword>